<feature type="region of interest" description="Disordered" evidence="1">
    <location>
        <begin position="82"/>
        <end position="190"/>
    </location>
</feature>
<feature type="compositionally biased region" description="Basic and acidic residues" evidence="1">
    <location>
        <begin position="97"/>
        <end position="115"/>
    </location>
</feature>
<organism evidence="3 4">
    <name type="scientific">Exophiala bonariae</name>
    <dbReference type="NCBI Taxonomy" id="1690606"/>
    <lineage>
        <taxon>Eukaryota</taxon>
        <taxon>Fungi</taxon>
        <taxon>Dikarya</taxon>
        <taxon>Ascomycota</taxon>
        <taxon>Pezizomycotina</taxon>
        <taxon>Eurotiomycetes</taxon>
        <taxon>Chaetothyriomycetidae</taxon>
        <taxon>Chaetothyriales</taxon>
        <taxon>Herpotrichiellaceae</taxon>
        <taxon>Exophiala</taxon>
    </lineage>
</organism>
<dbReference type="GeneID" id="89973138"/>
<feature type="domain" description="SET" evidence="2">
    <location>
        <begin position="486"/>
        <end position="593"/>
    </location>
</feature>
<gene>
    <name evidence="3" type="ORF">LTR84_004960</name>
</gene>
<dbReference type="Proteomes" id="UP001358417">
    <property type="component" value="Unassembled WGS sequence"/>
</dbReference>
<evidence type="ECO:0000313" key="4">
    <source>
        <dbReference type="Proteomes" id="UP001358417"/>
    </source>
</evidence>
<evidence type="ECO:0000313" key="3">
    <source>
        <dbReference type="EMBL" id="KAK5062885.1"/>
    </source>
</evidence>
<dbReference type="EMBL" id="JAVRRD010000002">
    <property type="protein sequence ID" value="KAK5062885.1"/>
    <property type="molecule type" value="Genomic_DNA"/>
</dbReference>
<dbReference type="InterPro" id="IPR001214">
    <property type="entry name" value="SET_dom"/>
</dbReference>
<dbReference type="PANTHER" id="PTHR47250:SF3">
    <property type="entry name" value="HISTONE-LYSINE N-METHYLTRANSFERASE SET-6"/>
    <property type="match status" value="1"/>
</dbReference>
<name>A0AAV9NS36_9EURO</name>
<proteinExistence type="predicted"/>
<reference evidence="3 4" key="1">
    <citation type="submission" date="2023-08" db="EMBL/GenBank/DDBJ databases">
        <title>Black Yeasts Isolated from many extreme environments.</title>
        <authorList>
            <person name="Coleine C."/>
            <person name="Stajich J.E."/>
            <person name="Selbmann L."/>
        </authorList>
    </citation>
    <scope>NUCLEOTIDE SEQUENCE [LARGE SCALE GENOMIC DNA]</scope>
    <source>
        <strain evidence="3 4">CCFEE 5792</strain>
    </source>
</reference>
<sequence>MHRLHAHSNIAKELDKLIDSIIASSAASGVRIKVEATIIHDKPPRGRKNIPDQVTLDTIDVESLRSAHTCTGCAHVEELTPGEEGYQLPSPTNSDSHSPRVADGPEQHGQYDVDTGRSSGLSEVPADDNTNVSERLSTRRRKTVGGLSIPRISTFPSSLAGEAAPSEPTTRQLQTGHDHFRKRRRLENGPKLEQSTVDKLIEGIWKELHNPNSLVLDQKFPEILQDLRGESGKVDLGKPVDTSSFDATTTKCRQITEGARTGRALEVIMQAHWVDSFDAQLATLADSRIYLKPSEQKRATLAKACELFKWTEKELRNRMAIWKGYRDIKNAAGWSALIFAGPGIYRFCKYRLGLDPDALVKLRGLKQRFEIAADTLHLDWRKLLPIVGESAQLHWRGHPHSWVVSKRKDPLPLAFTYRQWDTNFSFHHITESEVDKQEWGDKDPRTLSQGPEFVCELCSQRQSAVAAQNECVCFAEIFGVNAQKNIPVQVFQTENGRNNGVIACCSFARGIAIGEYVGFITKGLANTDVMQSQAGDHEPYQIWQGRCGNFTRFINHSCEPNCQFQTFSWLGIQRMLVISKGVPASKELTVDYSSRYWEQLDKKCLCGSARCRYAHRSGETQHTGNNSIN</sequence>
<dbReference type="PROSITE" id="PS50280">
    <property type="entry name" value="SET"/>
    <property type="match status" value="1"/>
</dbReference>
<dbReference type="InterPro" id="IPR046341">
    <property type="entry name" value="SET_dom_sf"/>
</dbReference>
<dbReference type="Gene3D" id="2.170.270.10">
    <property type="entry name" value="SET domain"/>
    <property type="match status" value="1"/>
</dbReference>
<evidence type="ECO:0000256" key="1">
    <source>
        <dbReference type="SAM" id="MobiDB-lite"/>
    </source>
</evidence>
<dbReference type="SMART" id="SM00317">
    <property type="entry name" value="SET"/>
    <property type="match status" value="1"/>
</dbReference>
<dbReference type="SUPFAM" id="SSF82199">
    <property type="entry name" value="SET domain"/>
    <property type="match status" value="1"/>
</dbReference>
<dbReference type="AlphaFoldDB" id="A0AAV9NS36"/>
<comment type="caution">
    <text evidence="3">The sequence shown here is derived from an EMBL/GenBank/DDBJ whole genome shotgun (WGS) entry which is preliminary data.</text>
</comment>
<protein>
    <recommendedName>
        <fullName evidence="2">SET domain-containing protein</fullName>
    </recommendedName>
</protein>
<evidence type="ECO:0000259" key="2">
    <source>
        <dbReference type="PROSITE" id="PS50280"/>
    </source>
</evidence>
<dbReference type="InterPro" id="IPR053105">
    <property type="entry name" value="Class_V-like_SAM-MTase"/>
</dbReference>
<accession>A0AAV9NS36</accession>
<keyword evidence="4" id="KW-1185">Reference proteome</keyword>
<dbReference type="RefSeq" id="XP_064711157.1">
    <property type="nucleotide sequence ID" value="XM_064848533.1"/>
</dbReference>
<dbReference type="PANTHER" id="PTHR47250">
    <property type="entry name" value="HISTONE-LYSINE N-METHYLTRANSFERASE SET-6"/>
    <property type="match status" value="1"/>
</dbReference>
<dbReference type="Pfam" id="PF00856">
    <property type="entry name" value="SET"/>
    <property type="match status" value="1"/>
</dbReference>